<keyword evidence="1" id="KW-0805">Transcription regulation</keyword>
<dbReference type="Proteomes" id="UP000622317">
    <property type="component" value="Unassembled WGS sequence"/>
</dbReference>
<organism evidence="7 8">
    <name type="scientific">Pelagicoccus enzymogenes</name>
    <dbReference type="NCBI Taxonomy" id="2773457"/>
    <lineage>
        <taxon>Bacteria</taxon>
        <taxon>Pseudomonadati</taxon>
        <taxon>Verrucomicrobiota</taxon>
        <taxon>Opitutia</taxon>
        <taxon>Puniceicoccales</taxon>
        <taxon>Pelagicoccaceae</taxon>
        <taxon>Pelagicoccus</taxon>
    </lineage>
</organism>
<proteinExistence type="predicted"/>
<gene>
    <name evidence="7" type="ORF">IEN85_11150</name>
</gene>
<accession>A0A927F7T3</accession>
<comment type="caution">
    <text evidence="7">The sequence shown here is derived from an EMBL/GenBank/DDBJ whole genome shotgun (WGS) entry which is preliminary data.</text>
</comment>
<dbReference type="SUPFAM" id="SSF46689">
    <property type="entry name" value="Homeodomain-like"/>
    <property type="match status" value="1"/>
</dbReference>
<sequence length="212" mass="23971">MGDEEQKLTERGRGRPKTDPRDAETRLRLIRAGLEIATERGYVATGVGEVLRRAAAPKGCFYHYFKDKEDFGLQLIDAYEEFFAKMLDRCFENRALSPMNRLKAFVDAAKAGMEKHQFRRGCLVGNLGQEIASLSDAMREKLIGVMEDWQGRTAGCLALAQDMGELSVSRNVDELAAFFWIGWEGAVLRAKLELRADPLDSFAKVYFHLLKK</sequence>
<evidence type="ECO:0000256" key="2">
    <source>
        <dbReference type="ARBA" id="ARBA00023125"/>
    </source>
</evidence>
<feature type="region of interest" description="Disordered" evidence="5">
    <location>
        <begin position="1"/>
        <end position="22"/>
    </location>
</feature>
<evidence type="ECO:0000313" key="7">
    <source>
        <dbReference type="EMBL" id="MBD5780047.1"/>
    </source>
</evidence>
<keyword evidence="8" id="KW-1185">Reference proteome</keyword>
<dbReference type="InterPro" id="IPR036271">
    <property type="entry name" value="Tet_transcr_reg_TetR-rel_C_sf"/>
</dbReference>
<protein>
    <submittedName>
        <fullName evidence="7">TetR/AcrR family transcriptional regulator</fullName>
    </submittedName>
</protein>
<dbReference type="SUPFAM" id="SSF48498">
    <property type="entry name" value="Tetracyclin repressor-like, C-terminal domain"/>
    <property type="match status" value="1"/>
</dbReference>
<evidence type="ECO:0000313" key="8">
    <source>
        <dbReference type="Proteomes" id="UP000622317"/>
    </source>
</evidence>
<feature type="DNA-binding region" description="H-T-H motif" evidence="4">
    <location>
        <begin position="46"/>
        <end position="65"/>
    </location>
</feature>
<evidence type="ECO:0000256" key="1">
    <source>
        <dbReference type="ARBA" id="ARBA00023015"/>
    </source>
</evidence>
<dbReference type="InterPro" id="IPR009057">
    <property type="entry name" value="Homeodomain-like_sf"/>
</dbReference>
<dbReference type="Pfam" id="PF00440">
    <property type="entry name" value="TetR_N"/>
    <property type="match status" value="1"/>
</dbReference>
<dbReference type="GO" id="GO:0003677">
    <property type="term" value="F:DNA binding"/>
    <property type="evidence" value="ECO:0007669"/>
    <property type="project" value="UniProtKB-UniRule"/>
</dbReference>
<dbReference type="PANTHER" id="PTHR47506:SF6">
    <property type="entry name" value="HTH-TYPE TRANSCRIPTIONAL REPRESSOR NEMR"/>
    <property type="match status" value="1"/>
</dbReference>
<name>A0A927F7T3_9BACT</name>
<dbReference type="PANTHER" id="PTHR47506">
    <property type="entry name" value="TRANSCRIPTIONAL REGULATORY PROTEIN"/>
    <property type="match status" value="1"/>
</dbReference>
<reference evidence="7" key="1">
    <citation type="submission" date="2020-09" db="EMBL/GenBank/DDBJ databases">
        <title>Pelagicoccus enzymogenes sp. nov. with an EPS production, isolated from marine sediment.</title>
        <authorList>
            <person name="Feng X."/>
        </authorList>
    </citation>
    <scope>NUCLEOTIDE SEQUENCE</scope>
    <source>
        <strain evidence="7">NFK12</strain>
    </source>
</reference>
<keyword evidence="3" id="KW-0804">Transcription</keyword>
<evidence type="ECO:0000256" key="4">
    <source>
        <dbReference type="PROSITE-ProRule" id="PRU00335"/>
    </source>
</evidence>
<dbReference type="EMBL" id="JACYFG010000032">
    <property type="protein sequence ID" value="MBD5780047.1"/>
    <property type="molecule type" value="Genomic_DNA"/>
</dbReference>
<evidence type="ECO:0000256" key="3">
    <source>
        <dbReference type="ARBA" id="ARBA00023163"/>
    </source>
</evidence>
<keyword evidence="2 4" id="KW-0238">DNA-binding</keyword>
<evidence type="ECO:0000256" key="5">
    <source>
        <dbReference type="SAM" id="MobiDB-lite"/>
    </source>
</evidence>
<dbReference type="AlphaFoldDB" id="A0A927F7T3"/>
<dbReference type="Gene3D" id="1.10.357.10">
    <property type="entry name" value="Tetracycline Repressor, domain 2"/>
    <property type="match status" value="1"/>
</dbReference>
<dbReference type="Pfam" id="PF16925">
    <property type="entry name" value="TetR_C_13"/>
    <property type="match status" value="1"/>
</dbReference>
<dbReference type="PROSITE" id="PS50977">
    <property type="entry name" value="HTH_TETR_2"/>
    <property type="match status" value="1"/>
</dbReference>
<feature type="domain" description="HTH tetR-type" evidence="6">
    <location>
        <begin position="23"/>
        <end position="83"/>
    </location>
</feature>
<dbReference type="RefSeq" id="WP_191617166.1">
    <property type="nucleotide sequence ID" value="NZ_JACYFG010000032.1"/>
</dbReference>
<dbReference type="InterPro" id="IPR001647">
    <property type="entry name" value="HTH_TetR"/>
</dbReference>
<evidence type="ECO:0000259" key="6">
    <source>
        <dbReference type="PROSITE" id="PS50977"/>
    </source>
</evidence>
<dbReference type="InterPro" id="IPR011075">
    <property type="entry name" value="TetR_C"/>
</dbReference>